<accession>A0A1E3PM97</accession>
<dbReference type="PANTHER" id="PTHR12965">
    <property type="entry name" value="VACUOLAR PROTEIN SORTING 54"/>
    <property type="match status" value="1"/>
</dbReference>
<evidence type="ECO:0000313" key="11">
    <source>
        <dbReference type="Proteomes" id="UP000095009"/>
    </source>
</evidence>
<protein>
    <submittedName>
        <fullName evidence="10">Vps54-domain-containing protein</fullName>
    </submittedName>
</protein>
<keyword evidence="6 7" id="KW-0175">Coiled coil</keyword>
<feature type="compositionally biased region" description="Low complexity" evidence="8">
    <location>
        <begin position="76"/>
        <end position="90"/>
    </location>
</feature>
<dbReference type="GO" id="GO:0005829">
    <property type="term" value="C:cytosol"/>
    <property type="evidence" value="ECO:0007669"/>
    <property type="project" value="GOC"/>
</dbReference>
<dbReference type="GO" id="GO:0019905">
    <property type="term" value="F:syntaxin binding"/>
    <property type="evidence" value="ECO:0007669"/>
    <property type="project" value="TreeGrafter"/>
</dbReference>
<proteinExistence type="inferred from homology"/>
<evidence type="ECO:0000256" key="7">
    <source>
        <dbReference type="SAM" id="Coils"/>
    </source>
</evidence>
<comment type="subcellular location">
    <subcellularLocation>
        <location evidence="1">Golgi apparatus</location>
        <location evidence="1">trans-Golgi network</location>
    </subcellularLocation>
</comment>
<evidence type="ECO:0000256" key="1">
    <source>
        <dbReference type="ARBA" id="ARBA00004601"/>
    </source>
</evidence>
<dbReference type="EMBL" id="KV454408">
    <property type="protein sequence ID" value="ODQ66420.1"/>
    <property type="molecule type" value="Genomic_DNA"/>
</dbReference>
<comment type="similarity">
    <text evidence="2">Belongs to the VPS54 family.</text>
</comment>
<gene>
    <name evidence="10" type="ORF">NADFUDRAFT_5418</name>
</gene>
<evidence type="ECO:0000256" key="6">
    <source>
        <dbReference type="ARBA" id="ARBA00023054"/>
    </source>
</evidence>
<dbReference type="GO" id="GO:0015031">
    <property type="term" value="P:protein transport"/>
    <property type="evidence" value="ECO:0007669"/>
    <property type="project" value="UniProtKB-KW"/>
</dbReference>
<feature type="non-terminal residue" evidence="10">
    <location>
        <position position="923"/>
    </location>
</feature>
<dbReference type="GO" id="GO:0000938">
    <property type="term" value="C:GARP complex"/>
    <property type="evidence" value="ECO:0007669"/>
    <property type="project" value="InterPro"/>
</dbReference>
<dbReference type="Gene3D" id="6.10.250.860">
    <property type="match status" value="1"/>
</dbReference>
<keyword evidence="3" id="KW-0813">Transport</keyword>
<name>A0A1E3PM97_9ASCO</name>
<feature type="non-terminal residue" evidence="10">
    <location>
        <position position="1"/>
    </location>
</feature>
<evidence type="ECO:0000256" key="5">
    <source>
        <dbReference type="ARBA" id="ARBA00023034"/>
    </source>
</evidence>
<keyword evidence="11" id="KW-1185">Reference proteome</keyword>
<evidence type="ECO:0000256" key="2">
    <source>
        <dbReference type="ARBA" id="ARBA00009150"/>
    </source>
</evidence>
<dbReference type="GO" id="GO:0006896">
    <property type="term" value="P:Golgi to vacuole transport"/>
    <property type="evidence" value="ECO:0007669"/>
    <property type="project" value="TreeGrafter"/>
</dbReference>
<evidence type="ECO:0000256" key="4">
    <source>
        <dbReference type="ARBA" id="ARBA00022927"/>
    </source>
</evidence>
<dbReference type="Proteomes" id="UP000095009">
    <property type="component" value="Unassembled WGS sequence"/>
</dbReference>
<feature type="domain" description="Vacuolar protein sorting-associated protein 54 C-terminal" evidence="9">
    <location>
        <begin position="681"/>
        <end position="811"/>
    </location>
</feature>
<dbReference type="AlphaFoldDB" id="A0A1E3PM97"/>
<feature type="compositionally biased region" description="Polar residues" evidence="8">
    <location>
        <begin position="647"/>
        <end position="656"/>
    </location>
</feature>
<dbReference type="OrthoDB" id="10259024at2759"/>
<evidence type="ECO:0000259" key="9">
    <source>
        <dbReference type="Pfam" id="PF07928"/>
    </source>
</evidence>
<keyword evidence="5" id="KW-0333">Golgi apparatus</keyword>
<dbReference type="Pfam" id="PF07928">
    <property type="entry name" value="Vps54"/>
    <property type="match status" value="1"/>
</dbReference>
<sequence length="923" mass="103506">GFKPPTLRDIPPVTLTKITKVKKAEFSKYLSDIGSVFDRYCYIKGLSADSFIKPMISDEETEKAINSNQYEPRRVSLSSSPSNSGLATPSSVSSAALAPLTTVPSVFFDDDFQLDNPRVFDVVSENASVVRHDAETPTRKVLANNAILQEKLSWYVDTVEIHLIDEISKASETFFSTLDELREIHADSEHTVERIQNLRNDLNALDQRQAVSGIKSLKLLQRKQNIDKLQQSLNQISLVMNLADNAETLYLESKLNACVDLIDTTESLIQGQNSFHLDSLSFPGLDLDKDIADWKAPLVDLRSVQGLSELRESLCVLRTNAGRKYSSNFVDILLNDIDLHLDSVSQQSTLKRMLQVLDKKSNRSQSTMMSENNTSCYSIVSDVFRKSLVENINGLFRSNLISDAFKSYRETVMKKARDIIKANLPSNGDDDNESISSSISLSSKFGGGRSAAERSMNLATRLRTLTSADFESFLIKVYTGLSELLRRLSIHQKLLLDTISSIPRILEEDPSLMMVINTRELIDEVIESTHDRIVRVINVRRDQISLCTLDQFLRFYVLNGIFLSECEAISGSVGMKLQSVINNQVRQFMAPYLKDQNKTIVTLLETDKWKDEEVPPELQQELDDIYASATNDPSSWTSALKNSLMSSLTDGESNNENVDDDKPSVKLSTKQRPRNVFVDTSSFIIPGGMIQIIPIIGEMLQLIVHFPYLSLEIINQVLEVLKCINITTNSLILKTGATKTAGLKHITAKHLALASQSLDLIITLIPYMREYCRPASSAGIKLLNQFNEIRSQLADHQQEIYTKFSTIMSDRLNGHINAIIKLDCSQLAKTSTTTATEIANTYMQVLCKETNTMAKVLVKFLPKAIYLDIIKRIFDNYETKLLASYQQLPITNATERAVIIRDVDYFIESLSPIEGTDSCGQVL</sequence>
<evidence type="ECO:0000256" key="3">
    <source>
        <dbReference type="ARBA" id="ARBA00022448"/>
    </source>
</evidence>
<feature type="region of interest" description="Disordered" evidence="8">
    <location>
        <begin position="64"/>
        <end position="90"/>
    </location>
</feature>
<organism evidence="10 11">
    <name type="scientific">Nadsonia fulvescens var. elongata DSM 6958</name>
    <dbReference type="NCBI Taxonomy" id="857566"/>
    <lineage>
        <taxon>Eukaryota</taxon>
        <taxon>Fungi</taxon>
        <taxon>Dikarya</taxon>
        <taxon>Ascomycota</taxon>
        <taxon>Saccharomycotina</taxon>
        <taxon>Dipodascomycetes</taxon>
        <taxon>Dipodascales</taxon>
        <taxon>Dipodascales incertae sedis</taxon>
        <taxon>Nadsonia</taxon>
    </lineage>
</organism>
<feature type="region of interest" description="Disordered" evidence="8">
    <location>
        <begin position="647"/>
        <end position="666"/>
    </location>
</feature>
<feature type="coiled-coil region" evidence="7">
    <location>
        <begin position="178"/>
        <end position="208"/>
    </location>
</feature>
<evidence type="ECO:0000313" key="10">
    <source>
        <dbReference type="EMBL" id="ODQ66420.1"/>
    </source>
</evidence>
<keyword evidence="4" id="KW-0653">Protein transport</keyword>
<dbReference type="PANTHER" id="PTHR12965:SF0">
    <property type="entry name" value="VACUOLAR PROTEIN SORTING-ASSOCIATED PROTEIN 54"/>
    <property type="match status" value="1"/>
</dbReference>
<dbReference type="GO" id="GO:0042147">
    <property type="term" value="P:retrograde transport, endosome to Golgi"/>
    <property type="evidence" value="ECO:0007669"/>
    <property type="project" value="InterPro"/>
</dbReference>
<dbReference type="STRING" id="857566.A0A1E3PM97"/>
<evidence type="ECO:0000256" key="8">
    <source>
        <dbReference type="SAM" id="MobiDB-lite"/>
    </source>
</evidence>
<dbReference type="InterPro" id="IPR039745">
    <property type="entry name" value="Vps54"/>
</dbReference>
<dbReference type="InterPro" id="IPR012501">
    <property type="entry name" value="Vps54_C"/>
</dbReference>
<reference evidence="10 11" key="1">
    <citation type="journal article" date="2016" name="Proc. Natl. Acad. Sci. U.S.A.">
        <title>Comparative genomics of biotechnologically important yeasts.</title>
        <authorList>
            <person name="Riley R."/>
            <person name="Haridas S."/>
            <person name="Wolfe K.H."/>
            <person name="Lopes M.R."/>
            <person name="Hittinger C.T."/>
            <person name="Goeker M."/>
            <person name="Salamov A.A."/>
            <person name="Wisecaver J.H."/>
            <person name="Long T.M."/>
            <person name="Calvey C.H."/>
            <person name="Aerts A.L."/>
            <person name="Barry K.W."/>
            <person name="Choi C."/>
            <person name="Clum A."/>
            <person name="Coughlan A.Y."/>
            <person name="Deshpande S."/>
            <person name="Douglass A.P."/>
            <person name="Hanson S.J."/>
            <person name="Klenk H.-P."/>
            <person name="LaButti K.M."/>
            <person name="Lapidus A."/>
            <person name="Lindquist E.A."/>
            <person name="Lipzen A.M."/>
            <person name="Meier-Kolthoff J.P."/>
            <person name="Ohm R.A."/>
            <person name="Otillar R.P."/>
            <person name="Pangilinan J.L."/>
            <person name="Peng Y."/>
            <person name="Rokas A."/>
            <person name="Rosa C.A."/>
            <person name="Scheuner C."/>
            <person name="Sibirny A.A."/>
            <person name="Slot J.C."/>
            <person name="Stielow J.B."/>
            <person name="Sun H."/>
            <person name="Kurtzman C.P."/>
            <person name="Blackwell M."/>
            <person name="Grigoriev I.V."/>
            <person name="Jeffries T.W."/>
        </authorList>
    </citation>
    <scope>NUCLEOTIDE SEQUENCE [LARGE SCALE GENOMIC DNA]</scope>
    <source>
        <strain evidence="10 11">DSM 6958</strain>
    </source>
</reference>